<evidence type="ECO:0000313" key="3">
    <source>
        <dbReference type="EMBL" id="OXA48073.1"/>
    </source>
</evidence>
<dbReference type="CDD" id="cd01644">
    <property type="entry name" value="RT_pepA17"/>
    <property type="match status" value="1"/>
</dbReference>
<feature type="compositionally biased region" description="Polar residues" evidence="1">
    <location>
        <begin position="130"/>
        <end position="140"/>
    </location>
</feature>
<dbReference type="PANTHER" id="PTHR47331">
    <property type="entry name" value="PHD-TYPE DOMAIN-CONTAINING PROTEIN"/>
    <property type="match status" value="1"/>
</dbReference>
<dbReference type="GO" id="GO:0071897">
    <property type="term" value="P:DNA biosynthetic process"/>
    <property type="evidence" value="ECO:0007669"/>
    <property type="project" value="UniProtKB-ARBA"/>
</dbReference>
<dbReference type="Pfam" id="PF05380">
    <property type="entry name" value="Peptidase_A17"/>
    <property type="match status" value="1"/>
</dbReference>
<feature type="domain" description="CCHC-type" evidence="2">
    <location>
        <begin position="195"/>
        <end position="211"/>
    </location>
</feature>
<protein>
    <submittedName>
        <fullName evidence="3">Cellular nucleic acid-binding protein</fullName>
    </submittedName>
</protein>
<dbReference type="InterPro" id="IPR005312">
    <property type="entry name" value="DUF1759"/>
</dbReference>
<dbReference type="OrthoDB" id="8033604at2759"/>
<dbReference type="SUPFAM" id="SSF56672">
    <property type="entry name" value="DNA/RNA polymerases"/>
    <property type="match status" value="1"/>
</dbReference>
<dbReference type="Gene3D" id="3.10.10.10">
    <property type="entry name" value="HIV Type 1 Reverse Transcriptase, subunit A, domain 1"/>
    <property type="match status" value="1"/>
</dbReference>
<feature type="region of interest" description="Disordered" evidence="1">
    <location>
        <begin position="118"/>
        <end position="160"/>
    </location>
</feature>
<dbReference type="InterPro" id="IPR043128">
    <property type="entry name" value="Rev_trsase/Diguanyl_cyclase"/>
</dbReference>
<dbReference type="Pfam" id="PF03564">
    <property type="entry name" value="DUF1759"/>
    <property type="match status" value="1"/>
</dbReference>
<reference evidence="3 4" key="1">
    <citation type="submission" date="2015-12" db="EMBL/GenBank/DDBJ databases">
        <title>The genome of Folsomia candida.</title>
        <authorList>
            <person name="Faddeeva A."/>
            <person name="Derks M.F."/>
            <person name="Anvar Y."/>
            <person name="Smit S."/>
            <person name="Van Straalen N."/>
            <person name="Roelofs D."/>
        </authorList>
    </citation>
    <scope>NUCLEOTIDE SEQUENCE [LARGE SCALE GENOMIC DNA]</scope>
    <source>
        <strain evidence="3 4">VU population</strain>
        <tissue evidence="3">Whole body</tissue>
    </source>
</reference>
<name>A0A226DS81_FOLCA</name>
<dbReference type="SMART" id="SM00343">
    <property type="entry name" value="ZnF_C2HC"/>
    <property type="match status" value="2"/>
</dbReference>
<proteinExistence type="predicted"/>
<gene>
    <name evidence="3" type="ORF">Fcan01_16916</name>
</gene>
<dbReference type="PANTHER" id="PTHR47331:SF5">
    <property type="entry name" value="RIBONUCLEASE H"/>
    <property type="match status" value="1"/>
</dbReference>
<dbReference type="GO" id="GO:0008270">
    <property type="term" value="F:zinc ion binding"/>
    <property type="evidence" value="ECO:0007669"/>
    <property type="project" value="InterPro"/>
</dbReference>
<dbReference type="InterPro" id="IPR043502">
    <property type="entry name" value="DNA/RNA_pol_sf"/>
</dbReference>
<keyword evidence="4" id="KW-1185">Reference proteome</keyword>
<dbReference type="InterPro" id="IPR008042">
    <property type="entry name" value="Retrotrans_Pao"/>
</dbReference>
<evidence type="ECO:0000256" key="1">
    <source>
        <dbReference type="SAM" id="MobiDB-lite"/>
    </source>
</evidence>
<sequence>MIISDGNYDIAWAQLQDRYQNERELLFAILRRLLNQPQVQSHSSVSIRKLVDVSQECIRSLEVLSLPTNEWDAILLFIVITKMDSSSKELWEQSLKDGTIPKLKSLFEFLEQRARALSASGNETTHKNQKSGSNSSQAKVTRSHSHPVVHHSSSSSPSSSACKACDQSGHYLFRCDKFLEWSIPQRVDFVRKGNLCFNCLQGSHRANECPSNKACKTCGAKHHTLLHLQTQVNNNRNVHPPVVHFTAKSSPVPNEYDTLLATVLVKVTDDHGKIHTLRVLADNGSNSNFITDSCIKRIGIQKKRCFTSATGLGGAALVNSTGVTSFSVSSRFDSSVSFFLARCLVTKKITGKIPSSAFDHTKWPHLQGLLLADPGYHSPQDVDMLLGAEFFFAILDSGKISGPPTSPVAIKTSFGWLIGGGSANPLLTPSVHTIIDNATTTSSSASDLDDHLDTTPRRFWEIESEPLHRLHSQEEVSIESHFASTNSRDHEGRFMVQLPFRTPRLTLGSSLNIAMKRLLYLERGLQRNQNARTEYNKFMQEYEALGHMEKVTAKKESPNQVCYLPHQFVLKESSSTTKFRVVFDASAKTANGVSLNDCLMVGPTIQDSLVDIISRFRLHKIAFAADIAKMYRQIRVSPADADMQRILWREDPSKPVQHYSLSTVTYGTASASFLATRSLKELVIQNKAKFPRAAEVVLRYSYMDDDLSGEPSLPEALETVQQLLQLMKDDCLELRKWSSNCQALLDALPPELRETSSLLSLDQDSTIKTLGIYWNTKSDQFFFRISPQPPRTAPLTKRIVLQEIARLYDPSGWLAPIVITAKIFMQSLWKVQQGWDDPLSSHLQNEWINFRKDLESLSNLTIDRFYMEGSRLTCPSLNAPILGLTPKFCLAGFCDASQKSYAAAVYLCVYYNGSSSTSLVSSKTRIAPVKVITLPRLELCGADILADLLISFRAALRIPIHSMTAWTDSTCALAWIQSPPARWKTFIANRVTKIQEKIPPTMWGHKGVPVPINCHDPVPSEALLEEKKVITFHAITKTNQFLLDRHSSLIRVTAYVLRFINSFTLYKTKHLVAPSKSTLTKLIPFSIDAFPYSGTSQQQKSGQVISSTAAVNPLSISELDCAQKYWIRITQQQEFQKEIHALVHGLPIDSKSKILSLSPYLDPEGILKVGGRLRISELPMDQKHPTILPIHSRLTQLLIEDTHTLYHMHKAQGPDSTTNDGKSPLIQGQTSSTLPQNRHRLCWSIPNPSNSATEQTHNQGLSAAPLVLYISRWSVAFRPTRSWPHCEGSYLGEDAPLTSIATTEPTSLELIESRRT</sequence>
<feature type="domain" description="CCHC-type" evidence="2">
    <location>
        <begin position="161"/>
        <end position="177"/>
    </location>
</feature>
<organism evidence="3 4">
    <name type="scientific">Folsomia candida</name>
    <name type="common">Springtail</name>
    <dbReference type="NCBI Taxonomy" id="158441"/>
    <lineage>
        <taxon>Eukaryota</taxon>
        <taxon>Metazoa</taxon>
        <taxon>Ecdysozoa</taxon>
        <taxon>Arthropoda</taxon>
        <taxon>Hexapoda</taxon>
        <taxon>Collembola</taxon>
        <taxon>Entomobryomorpha</taxon>
        <taxon>Isotomoidea</taxon>
        <taxon>Isotomidae</taxon>
        <taxon>Proisotominae</taxon>
        <taxon>Folsomia</taxon>
    </lineage>
</organism>
<dbReference type="InterPro" id="IPR001878">
    <property type="entry name" value="Znf_CCHC"/>
</dbReference>
<comment type="caution">
    <text evidence="3">The sequence shown here is derived from an EMBL/GenBank/DDBJ whole genome shotgun (WGS) entry which is preliminary data.</text>
</comment>
<dbReference type="GO" id="GO:0003676">
    <property type="term" value="F:nucleic acid binding"/>
    <property type="evidence" value="ECO:0007669"/>
    <property type="project" value="InterPro"/>
</dbReference>
<dbReference type="Gene3D" id="3.30.70.270">
    <property type="match status" value="1"/>
</dbReference>
<dbReference type="EMBL" id="LNIX01000012">
    <property type="protein sequence ID" value="OXA48073.1"/>
    <property type="molecule type" value="Genomic_DNA"/>
</dbReference>
<evidence type="ECO:0000313" key="4">
    <source>
        <dbReference type="Proteomes" id="UP000198287"/>
    </source>
</evidence>
<dbReference type="Proteomes" id="UP000198287">
    <property type="component" value="Unassembled WGS sequence"/>
</dbReference>
<feature type="compositionally biased region" description="Low complexity" evidence="1">
    <location>
        <begin position="150"/>
        <end position="160"/>
    </location>
</feature>
<evidence type="ECO:0000259" key="2">
    <source>
        <dbReference type="SMART" id="SM00343"/>
    </source>
</evidence>
<dbReference type="STRING" id="158441.A0A226DS81"/>
<accession>A0A226DS81</accession>